<reference evidence="1" key="2">
    <citation type="journal article" date="2015" name="Data Brief">
        <title>Shoot transcriptome of the giant reed, Arundo donax.</title>
        <authorList>
            <person name="Barrero R.A."/>
            <person name="Guerrero F.D."/>
            <person name="Moolhuijzen P."/>
            <person name="Goolsby J.A."/>
            <person name="Tidwell J."/>
            <person name="Bellgard S.E."/>
            <person name="Bellgard M.I."/>
        </authorList>
    </citation>
    <scope>NUCLEOTIDE SEQUENCE</scope>
    <source>
        <tissue evidence="1">Shoot tissue taken approximately 20 cm above the soil surface</tissue>
    </source>
</reference>
<sequence>MFVFSGLVIKFATVKILLGHDYLNSHLNSSLLKVYCFLNISTFVARFRLGY</sequence>
<organism evidence="1">
    <name type="scientific">Arundo donax</name>
    <name type="common">Giant reed</name>
    <name type="synonym">Donax arundinaceus</name>
    <dbReference type="NCBI Taxonomy" id="35708"/>
    <lineage>
        <taxon>Eukaryota</taxon>
        <taxon>Viridiplantae</taxon>
        <taxon>Streptophyta</taxon>
        <taxon>Embryophyta</taxon>
        <taxon>Tracheophyta</taxon>
        <taxon>Spermatophyta</taxon>
        <taxon>Magnoliopsida</taxon>
        <taxon>Liliopsida</taxon>
        <taxon>Poales</taxon>
        <taxon>Poaceae</taxon>
        <taxon>PACMAD clade</taxon>
        <taxon>Arundinoideae</taxon>
        <taxon>Arundineae</taxon>
        <taxon>Arundo</taxon>
    </lineage>
</organism>
<reference evidence="1" key="1">
    <citation type="submission" date="2014-09" db="EMBL/GenBank/DDBJ databases">
        <authorList>
            <person name="Magalhaes I.L.F."/>
            <person name="Oliveira U."/>
            <person name="Santos F.R."/>
            <person name="Vidigal T.H.D.A."/>
            <person name="Brescovit A.D."/>
            <person name="Santos A.J."/>
        </authorList>
    </citation>
    <scope>NUCLEOTIDE SEQUENCE</scope>
    <source>
        <tissue evidence="1">Shoot tissue taken approximately 20 cm above the soil surface</tissue>
    </source>
</reference>
<evidence type="ECO:0000313" key="1">
    <source>
        <dbReference type="EMBL" id="JAD52922.1"/>
    </source>
</evidence>
<protein>
    <submittedName>
        <fullName evidence="1">Uncharacterized protein</fullName>
    </submittedName>
</protein>
<accession>A0A0A9B0Q7</accession>
<dbReference type="AlphaFoldDB" id="A0A0A9B0Q7"/>
<dbReference type="EMBL" id="GBRH01244973">
    <property type="protein sequence ID" value="JAD52922.1"/>
    <property type="molecule type" value="Transcribed_RNA"/>
</dbReference>
<proteinExistence type="predicted"/>
<name>A0A0A9B0Q7_ARUDO</name>